<evidence type="ECO:0000313" key="3">
    <source>
        <dbReference type="EMBL" id="OHX44817.1"/>
    </source>
</evidence>
<evidence type="ECO:0000256" key="1">
    <source>
        <dbReference type="ARBA" id="ARBA00022801"/>
    </source>
</evidence>
<dbReference type="InterPro" id="IPR001650">
    <property type="entry name" value="Helicase_C-like"/>
</dbReference>
<dbReference type="PANTHER" id="PTHR45766">
    <property type="entry name" value="DNA ANNEALING HELICASE AND ENDONUCLEASE ZRANB3 FAMILY MEMBER"/>
    <property type="match status" value="1"/>
</dbReference>
<dbReference type="InterPro" id="IPR014001">
    <property type="entry name" value="Helicase_ATP-bd"/>
</dbReference>
<accession>A0ABX3CN21</accession>
<keyword evidence="4" id="KW-1185">Reference proteome</keyword>
<dbReference type="Pfam" id="PF00271">
    <property type="entry name" value="Helicase_C"/>
    <property type="match status" value="1"/>
</dbReference>
<dbReference type="Gene3D" id="3.40.50.10810">
    <property type="entry name" value="Tandem AAA-ATPase domain"/>
    <property type="match status" value="2"/>
</dbReference>
<dbReference type="InterPro" id="IPR027417">
    <property type="entry name" value="P-loop_NTPase"/>
</dbReference>
<dbReference type="SUPFAM" id="SSF52540">
    <property type="entry name" value="P-loop containing nucleoside triphosphate hydrolases"/>
    <property type="match status" value="2"/>
</dbReference>
<name>A0ABX3CN21_9BACI</name>
<feature type="domain" description="Helicase C-terminal" evidence="2">
    <location>
        <begin position="554"/>
        <end position="711"/>
    </location>
</feature>
<dbReference type="Pfam" id="PF00176">
    <property type="entry name" value="SNF2-rel_dom"/>
    <property type="match status" value="1"/>
</dbReference>
<dbReference type="CDD" id="cd18793">
    <property type="entry name" value="SF2_C_SNF"/>
    <property type="match status" value="1"/>
</dbReference>
<dbReference type="InterPro" id="IPR000330">
    <property type="entry name" value="SNF2_N"/>
</dbReference>
<dbReference type="InterPro" id="IPR038718">
    <property type="entry name" value="SNF2-like_sf"/>
</dbReference>
<evidence type="ECO:0000259" key="2">
    <source>
        <dbReference type="PROSITE" id="PS51194"/>
    </source>
</evidence>
<evidence type="ECO:0000313" key="4">
    <source>
        <dbReference type="Proteomes" id="UP000180194"/>
    </source>
</evidence>
<comment type="caution">
    <text evidence="3">The sequence shown here is derived from an EMBL/GenBank/DDBJ whole genome shotgun (WGS) entry which is preliminary data.</text>
</comment>
<protein>
    <recommendedName>
        <fullName evidence="2">Helicase C-terminal domain-containing protein</fullName>
    </recommendedName>
</protein>
<dbReference type="SMART" id="SM00490">
    <property type="entry name" value="HELICc"/>
    <property type="match status" value="1"/>
</dbReference>
<reference evidence="3 4" key="1">
    <citation type="submission" date="2016-07" db="EMBL/GenBank/DDBJ databases">
        <title>Bacillus oceanisediminis whole genome.</title>
        <authorList>
            <person name="Pal Y."/>
            <person name="Verma A."/>
            <person name="Mual P."/>
            <person name="Srinivasan K."/>
        </authorList>
    </citation>
    <scope>NUCLEOTIDE SEQUENCE [LARGE SCALE GENOMIC DNA]</scope>
    <source>
        <strain evidence="3 4">Bhandara28</strain>
    </source>
</reference>
<dbReference type="EMBL" id="MBRJ01000040">
    <property type="protein sequence ID" value="OHX44817.1"/>
    <property type="molecule type" value="Genomic_DNA"/>
</dbReference>
<dbReference type="PROSITE" id="PS51194">
    <property type="entry name" value="HELICASE_CTER"/>
    <property type="match status" value="1"/>
</dbReference>
<dbReference type="PANTHER" id="PTHR45766:SF6">
    <property type="entry name" value="SWI_SNF-RELATED MATRIX-ASSOCIATED ACTIN-DEPENDENT REGULATOR OF CHROMATIN SUBFAMILY A-LIKE PROTEIN 1"/>
    <property type="match status" value="1"/>
</dbReference>
<dbReference type="Gene3D" id="3.40.50.300">
    <property type="entry name" value="P-loop containing nucleotide triphosphate hydrolases"/>
    <property type="match status" value="1"/>
</dbReference>
<sequence length="747" mass="85897">MRGAFSIMTKMFYTNKGIDFKTNSLKAELTKNECLSCSNNHELRFSFTVTNRNGEEKTHYRTTNPLSWHHQVKYANKELVDNPAVSALNEWGFNIDGGSIGRVQKVLNAKLKKFHWNSKSLEDVKDSERYKRALGLVESQYGGILSDGKQLAPYQKEGAALMIANQRLFLCFDMGLGKTLTSLVGATANPDNDKILIISMSRNLNDWIREIKVLGLEEEYIQLKNPADLHSSKRIHIVSYEKWSQGRIVFAPIKHESCPTCTSALNFNKSMQYCHICKEKALQQSERYSMDRLPVKCPCCHNEWKNKTLFCECGFTVIKERKKPLSSYFHRGYDAAIVDEGHYLKNGDSQRSKSVVRRVKTKRRTILTGTPAENGSSDLFWQLVWLTGCGSHFEDPLFREPFQGHGKVGEEHFGVYYGGGHAKTLLETDSIQSRVSHQEELWNLLDTLMLRKTKQDKDVNSYIKVPKPKHIRRHLDMIKADKDLYDNILNQFKEWYKQELAKREAAEFRGEKYKINAIQVCSWLTKLRQAASCPWTFEEYKPSKTEQPTKIRYLIDKAKNYLRTGKKMLVFTSHKSTAEQLGVLLDEILPGKSAGYIHGSVDMKYRFELMNRFQDPNDNLSILIMTTKTGAESYTLTEARAVFLYDLEFNSKKIEQCYSRAVRWGQRFEVDIHWLISVGTIDANMHGLVLSKQSGVDLAIDRKELDFKEIAKEFEGDEGIEPDEIDYEAFAADMLSSGTKREEIFVS</sequence>
<gene>
    <name evidence="3" type="ORF">BBV17_25285</name>
</gene>
<proteinExistence type="predicted"/>
<dbReference type="Proteomes" id="UP000180194">
    <property type="component" value="Unassembled WGS sequence"/>
</dbReference>
<organism evidence="3 4">
    <name type="scientific">Cytobacillus oceanisediminis</name>
    <dbReference type="NCBI Taxonomy" id="665099"/>
    <lineage>
        <taxon>Bacteria</taxon>
        <taxon>Bacillati</taxon>
        <taxon>Bacillota</taxon>
        <taxon>Bacilli</taxon>
        <taxon>Bacillales</taxon>
        <taxon>Bacillaceae</taxon>
        <taxon>Cytobacillus</taxon>
    </lineage>
</organism>
<keyword evidence="1" id="KW-0378">Hydrolase</keyword>
<dbReference type="InterPro" id="IPR049730">
    <property type="entry name" value="SNF2/RAD54-like_C"/>
</dbReference>
<dbReference type="SMART" id="SM00487">
    <property type="entry name" value="DEXDc"/>
    <property type="match status" value="1"/>
</dbReference>